<name>A0AAE0Y2Y6_9GAST</name>
<dbReference type="Gene3D" id="3.40.50.410">
    <property type="entry name" value="von Willebrand factor, type A domain"/>
    <property type="match status" value="1"/>
</dbReference>
<evidence type="ECO:0000313" key="3">
    <source>
        <dbReference type="EMBL" id="KAK3731272.1"/>
    </source>
</evidence>
<feature type="region of interest" description="Disordered" evidence="1">
    <location>
        <begin position="745"/>
        <end position="781"/>
    </location>
</feature>
<dbReference type="InterPro" id="IPR036465">
    <property type="entry name" value="vWFA_dom_sf"/>
</dbReference>
<feature type="compositionally biased region" description="Low complexity" evidence="1">
    <location>
        <begin position="334"/>
        <end position="346"/>
    </location>
</feature>
<proteinExistence type="predicted"/>
<feature type="region of interest" description="Disordered" evidence="1">
    <location>
        <begin position="325"/>
        <end position="366"/>
    </location>
</feature>
<gene>
    <name evidence="3" type="ORF">RRG08_025814</name>
</gene>
<dbReference type="Proteomes" id="UP001283361">
    <property type="component" value="Unassembled WGS sequence"/>
</dbReference>
<reference evidence="3" key="1">
    <citation type="journal article" date="2023" name="G3 (Bethesda)">
        <title>A reference genome for the long-term kleptoplast-retaining sea slug Elysia crispata morphotype clarki.</title>
        <authorList>
            <person name="Eastman K.E."/>
            <person name="Pendleton A.L."/>
            <person name="Shaikh M.A."/>
            <person name="Suttiyut T."/>
            <person name="Ogas R."/>
            <person name="Tomko P."/>
            <person name="Gavelis G."/>
            <person name="Widhalm J.R."/>
            <person name="Wisecaver J.H."/>
        </authorList>
    </citation>
    <scope>NUCLEOTIDE SEQUENCE</scope>
    <source>
        <strain evidence="3">ECLA1</strain>
    </source>
</reference>
<feature type="region of interest" description="Disordered" evidence="1">
    <location>
        <begin position="432"/>
        <end position="471"/>
    </location>
</feature>
<keyword evidence="2" id="KW-0732">Signal</keyword>
<feature type="region of interest" description="Disordered" evidence="1">
    <location>
        <begin position="2106"/>
        <end position="2136"/>
    </location>
</feature>
<feature type="compositionally biased region" description="Low complexity" evidence="1">
    <location>
        <begin position="2126"/>
        <end position="2136"/>
    </location>
</feature>
<evidence type="ECO:0000313" key="4">
    <source>
        <dbReference type="Proteomes" id="UP001283361"/>
    </source>
</evidence>
<feature type="signal peptide" evidence="2">
    <location>
        <begin position="1"/>
        <end position="18"/>
    </location>
</feature>
<feature type="region of interest" description="Disordered" evidence="1">
    <location>
        <begin position="273"/>
        <end position="294"/>
    </location>
</feature>
<feature type="compositionally biased region" description="Gly residues" evidence="1">
    <location>
        <begin position="347"/>
        <end position="366"/>
    </location>
</feature>
<sequence length="2136" mass="213812">MAGLRLLVVSLLCQQASAGAAMNGVFNAYPWGMAQAQPWGVAQAQPWGMPQMRQRMNLENGICSRPLVITVCVEGSMARGRSEFRHMLDFTGRVVTALGNLQPRHLSMAINYCSYIKDWTPWTSSQQAFVNSLEGLQWPYHFRPSPVNPYGGYPGTGLGYGSFSPLQPNSGLCLEKARQALAQVPPYYRRLILHFTSGHSSNPLLAMQHAQAAMYEGAEICAISLKSYGLSEELQMSVSGYPYLMQVSSLSSLSRRHLDQIIQNICRVERKPIRTPSSEVQSRAGSDGGEIGNSVQTDAAVVDGAGEGAGNGAVGGANGGVNGVGNNGGGTSGTGANSEGQGTAGTDSGGIGGTGTSSGVGGAGPNSGGVVGGNAGVGSGNGGVGGARSIGGVGIGNGGVNGGVGGGGNVGGTGGAGTGNVNGGIGKIGTGNGGVDGGTDGAETGSGGVSGIGGRPSGVIQDGGGVGGGVGNGGAGGGGEIGGGTGNGGVSGGGGIGGGTGNGGLGGGGGIGGGTGNGGVSGGGGTGNGGLGGGGGIGGGTGNGGVGGGGGIGSGTGNGGLGGVGGRIGGTGNGGLGGVGGRIGGTGNGGLGGVGGGIGGGTGNGGVGGIGSGTGNGGVGGGGGIGSGTGNGGVGGGGGIGSGTGNGGLGGVGGGIGGTGNGGLGGVGGGIGGGTGNGGVGGIGSGTGNGGVGGRGGIGSGTGNGGVGGGSGIGGGTGNGGIGRVNGQGGIGGGSGNGGIGGINGPGGAGTGNSARGTGGAGGGTGDGTGGATGNGNSNNGGGLQLPGDSLCVPVGFISNPFLRQLYLGGRRPCPVVTMRPLPTIAAAACVDLSNVDNGLVRQAMLLANYPRPACPEVAPVTAATTSASATTTVSNEQCIDLSNIPEEFHEIVLVLNAPLEACPNSTNASSSASTSMSPVASVPTIALQTTEATTETTESTTTSGSSTTACVDVSFFPEEERAGAVIFFSIYNITACPITNTTNGNSSVSCLDLSGFPEDQRAIIIEIIRPTPPCNDTITTVALGSSDTPLCVNISSVAESDHRIAFQFLEYRSLVPCTPSLNGTTTTPEETPTTSATRSSCIDVSIFPPEERPGAVIFLSLYGIEVCALTNSSSEAGGSNSTDCVDISGFSQEQKEIIIEIIKPSHPCNETLTTTSPVIGNITLPCVNFSSVNIMNNDMVLKFMVSHGLPLCGDPSTTLPATTNASCVDISIFANPEDRAEAIEFFNLHNITICPEVISTSPVSTESSVTSPPPCIDISIFPVSEQPGAVVFLSIYGIRACPLTESSSSAGVTNNPSLCIDISRFTKEQKVVIIEIIKPSLPCNENVGRTTQIPATENVIVRCVNISSINSAERDIALKFMVSHGFSPCDGSTTPTPFPTKENCVDISIYSTPEDRAKAIAFFELYNITTCPEVTSAKALTTESSVKTLPTCIDVSIFPVNEQPGAVVFFSLYGIQACSLKNSSSETDTTNAKGCVDISPYTEAQKTILIDVIHSTALCDVTLKSATAIPNTDTDGDRCINISFIEDFKKPMINTFMTSHSFRACGAESIPVITSSASTKAACVDISIYSKPQDRAMAVEFFELYNITVCPAVTTLPAISTESPVTSPPPCIDVSIFPVNEQPGAVVFLSLYGILACPLTNSSSATGGSSSESCVDISRFTEEQRAVIVEIIKPSVPCNETLKSSTASPELSGSEKICINISSVDSILQKMAGGFMLSHGLVPCEQSSNTANASCVDIDKYTNLEDRAKTIEFFQSYNITMCPEISSTKAAYTESLLTVSSPCIDISIFPIGEQPGAVVFLSLYGIQACPLGTSSSGNGGASSTDCFDTSGFTEEQKAIIVKIIKPRVTCNKTIDQVNSTCVNVSSLNDFKRMLVKAFIISYGFFSCETDADATSIVPSATLGACTDISGYTDQTERARAVEFFTLYNITICPEVPSLSTPQSQVFKASTHNPVTRSPPCVDVSIFSENERSGAVIFLSIYGILACPIESAGSGVEGRNATNCIDISGFSSEQKIVVSEAIKPTPICTEKSQSSSTEVSQTGSPSESGDVYCFNISAVEESKRQLAKDFVVSRGCIDLSGFTDPEERARAIAFFELYNYKFCPESTSPTAPSAKTVSTSTAANGASSDPSSDASS</sequence>
<feature type="chain" id="PRO_5042215486" evidence="2">
    <location>
        <begin position="19"/>
        <end position="2136"/>
    </location>
</feature>
<feature type="compositionally biased region" description="Polar residues" evidence="1">
    <location>
        <begin position="2106"/>
        <end position="2125"/>
    </location>
</feature>
<keyword evidence="4" id="KW-1185">Reference proteome</keyword>
<accession>A0AAE0Y2Y6</accession>
<dbReference type="EMBL" id="JAWDGP010007018">
    <property type="protein sequence ID" value="KAK3731272.1"/>
    <property type="molecule type" value="Genomic_DNA"/>
</dbReference>
<evidence type="ECO:0000256" key="2">
    <source>
        <dbReference type="SAM" id="SignalP"/>
    </source>
</evidence>
<dbReference type="SUPFAM" id="SSF53300">
    <property type="entry name" value="vWA-like"/>
    <property type="match status" value="1"/>
</dbReference>
<evidence type="ECO:0000256" key="1">
    <source>
        <dbReference type="SAM" id="MobiDB-lite"/>
    </source>
</evidence>
<comment type="caution">
    <text evidence="3">The sequence shown here is derived from an EMBL/GenBank/DDBJ whole genome shotgun (WGS) entry which is preliminary data.</text>
</comment>
<organism evidence="3 4">
    <name type="scientific">Elysia crispata</name>
    <name type="common">lettuce slug</name>
    <dbReference type="NCBI Taxonomy" id="231223"/>
    <lineage>
        <taxon>Eukaryota</taxon>
        <taxon>Metazoa</taxon>
        <taxon>Spiralia</taxon>
        <taxon>Lophotrochozoa</taxon>
        <taxon>Mollusca</taxon>
        <taxon>Gastropoda</taxon>
        <taxon>Heterobranchia</taxon>
        <taxon>Euthyneura</taxon>
        <taxon>Panpulmonata</taxon>
        <taxon>Sacoglossa</taxon>
        <taxon>Placobranchoidea</taxon>
        <taxon>Plakobranchidae</taxon>
        <taxon>Elysia</taxon>
    </lineage>
</organism>
<feature type="compositionally biased region" description="Polar residues" evidence="1">
    <location>
        <begin position="275"/>
        <end position="284"/>
    </location>
</feature>
<protein>
    <submittedName>
        <fullName evidence="3">Uncharacterized protein</fullName>
    </submittedName>
</protein>